<comment type="pathway">
    <text evidence="2 13">Energy metabolism; oxidative phosphorylation.</text>
</comment>
<dbReference type="GO" id="GO:0006123">
    <property type="term" value="P:mitochondrial electron transport, cytochrome c to oxygen"/>
    <property type="evidence" value="ECO:0007669"/>
    <property type="project" value="UniProtKB-UniRule"/>
</dbReference>
<keyword evidence="14" id="KW-1133">Transmembrane helix</keyword>
<keyword evidence="11 13" id="KW-0472">Membrane</keyword>
<protein>
    <recommendedName>
        <fullName evidence="4 13">Cytochrome c oxidase subunit 5A, mitochondrial</fullName>
    </recommendedName>
    <alternativeName>
        <fullName evidence="12 13">Cytochrome c oxidase polypeptide Va</fullName>
    </alternativeName>
</protein>
<evidence type="ECO:0000313" key="15">
    <source>
        <dbReference type="EMBL" id="CAH1736701.1"/>
    </source>
</evidence>
<keyword evidence="10 13" id="KW-0496">Mitochondrion</keyword>
<sequence length="198" mass="22795">RSNNSIFCVLQIIICCGLFVFETSRFVKLKNYSSSRNKITNDDVSFGVAHLFKIFPWSLDRRRQSTVKPITAVSARFMSEHKEETDEEFYSRYEAYFNRSDIDGWEARKAMNDLAGQDAIAEPKVIIAALKACRRLNDYAMAIRFLESVKIKSEIDKSIYPYILQEISPTLQELGIDTPEALGYDKPELALDDVDHIY</sequence>
<dbReference type="GO" id="GO:0046872">
    <property type="term" value="F:metal ion binding"/>
    <property type="evidence" value="ECO:0007669"/>
    <property type="project" value="UniProtKB-UniRule"/>
</dbReference>
<gene>
    <name evidence="15" type="ORF">APHIGO_LOCUS10387</name>
</gene>
<keyword evidence="7 13" id="KW-0999">Mitochondrion inner membrane</keyword>
<organism evidence="15 16">
    <name type="scientific">Aphis gossypii</name>
    <name type="common">Cotton aphid</name>
    <dbReference type="NCBI Taxonomy" id="80765"/>
    <lineage>
        <taxon>Eukaryota</taxon>
        <taxon>Metazoa</taxon>
        <taxon>Ecdysozoa</taxon>
        <taxon>Arthropoda</taxon>
        <taxon>Hexapoda</taxon>
        <taxon>Insecta</taxon>
        <taxon>Pterygota</taxon>
        <taxon>Neoptera</taxon>
        <taxon>Paraneoptera</taxon>
        <taxon>Hemiptera</taxon>
        <taxon>Sternorrhyncha</taxon>
        <taxon>Aphidomorpha</taxon>
        <taxon>Aphidoidea</taxon>
        <taxon>Aphididae</taxon>
        <taxon>Aphidini</taxon>
        <taxon>Aphis</taxon>
        <taxon>Aphis</taxon>
    </lineage>
</organism>
<evidence type="ECO:0000256" key="4">
    <source>
        <dbReference type="ARBA" id="ARBA00021968"/>
    </source>
</evidence>
<evidence type="ECO:0000256" key="10">
    <source>
        <dbReference type="ARBA" id="ARBA00023128"/>
    </source>
</evidence>
<dbReference type="Gene3D" id="1.25.40.40">
    <property type="entry name" value="Cytochrome c oxidase, subunit Va/VI"/>
    <property type="match status" value="1"/>
</dbReference>
<dbReference type="GO" id="GO:0045277">
    <property type="term" value="C:respiratory chain complex IV"/>
    <property type="evidence" value="ECO:0007669"/>
    <property type="project" value="UniProtKB-UniRule"/>
</dbReference>
<keyword evidence="6 13" id="KW-0479">Metal-binding</keyword>
<accession>A0A9P0JEY9</accession>
<feature type="non-terminal residue" evidence="15">
    <location>
        <position position="198"/>
    </location>
</feature>
<comment type="similarity">
    <text evidence="3 13">Belongs to the cytochrome c oxidase subunit 5A family.</text>
</comment>
<dbReference type="Proteomes" id="UP001154329">
    <property type="component" value="Chromosome 4"/>
</dbReference>
<evidence type="ECO:0000256" key="3">
    <source>
        <dbReference type="ARBA" id="ARBA00007972"/>
    </source>
</evidence>
<dbReference type="SUPFAM" id="SSF48479">
    <property type="entry name" value="Cytochrome c oxidase subunit E"/>
    <property type="match status" value="1"/>
</dbReference>
<keyword evidence="14" id="KW-0812">Transmembrane</keyword>
<evidence type="ECO:0000256" key="11">
    <source>
        <dbReference type="ARBA" id="ARBA00023136"/>
    </source>
</evidence>
<dbReference type="InterPro" id="IPR003204">
    <property type="entry name" value="Cyt_c_oxidase_su5A/6"/>
</dbReference>
<dbReference type="CDD" id="cd00923">
    <property type="entry name" value="Cyt_c_Oxidase_Va"/>
    <property type="match status" value="1"/>
</dbReference>
<evidence type="ECO:0000256" key="1">
    <source>
        <dbReference type="ARBA" id="ARBA00004443"/>
    </source>
</evidence>
<evidence type="ECO:0000256" key="12">
    <source>
        <dbReference type="ARBA" id="ARBA00031049"/>
    </source>
</evidence>
<dbReference type="InterPro" id="IPR036545">
    <property type="entry name" value="Cyt_c_oxidase_su5A/6_sf"/>
</dbReference>
<comment type="subcellular location">
    <subcellularLocation>
        <location evidence="1 13">Mitochondrion inner membrane</location>
        <topology evidence="1 13">Peripheral membrane protein</topology>
        <orientation evidence="1 13">Matrix side</orientation>
    </subcellularLocation>
</comment>
<dbReference type="GO" id="GO:0005743">
    <property type="term" value="C:mitochondrial inner membrane"/>
    <property type="evidence" value="ECO:0007669"/>
    <property type="project" value="UniProtKB-SubCell"/>
</dbReference>
<evidence type="ECO:0000256" key="8">
    <source>
        <dbReference type="ARBA" id="ARBA00022946"/>
    </source>
</evidence>
<comment type="function">
    <text evidence="13">Component of the cytochrome c oxidase, the last enzyme in the mitochondrial electron transport chain which drives oxidative phosphorylation. The respiratory chain contains 3 multisubunit complexes succinate dehydrogenase (complex II, CII), ubiquinol-cytochrome c oxidoreductase (cytochrome b-c1 complex, complex III, CIII) and cytochrome c oxidase (complex IV, CIV), that cooperate to transfer electrons derived from NADH and succinate to molecular oxygen, creating an electrochemical gradient over the inner membrane that drives transmembrane transport and the ATP synthase. Cytochrome c oxidase is the component of the respiratory chain that catalyzes the reduction of oxygen to water. Electrons originating from reduced cytochrome c in the intermembrane space (IMS) are transferred via the dinuclear copper A center (CU(A)) of subunit 2 and heme A of subunit 1 to the active site in subunit 1, a binuclear center (BNC) formed by heme A3 and copper B (CU(B)). The BNC reduces molecular oxygen to 2 water molecules using 4 electrons from cytochrome c in the IMS and 4 protons from the mitochondrial matrix.</text>
</comment>
<evidence type="ECO:0000313" key="16">
    <source>
        <dbReference type="Proteomes" id="UP001154329"/>
    </source>
</evidence>
<dbReference type="EMBL" id="OU899037">
    <property type="protein sequence ID" value="CAH1736701.1"/>
    <property type="molecule type" value="Genomic_DNA"/>
</dbReference>
<evidence type="ECO:0000256" key="5">
    <source>
        <dbReference type="ARBA" id="ARBA00022617"/>
    </source>
</evidence>
<dbReference type="PANTHER" id="PTHR14200:SF11">
    <property type="entry name" value="CYTOCHROME C OXIDASE SUBUNIT 5A, MITOCHONDRIAL"/>
    <property type="match status" value="1"/>
</dbReference>
<evidence type="ECO:0000256" key="13">
    <source>
        <dbReference type="RuleBase" id="RU368103"/>
    </source>
</evidence>
<evidence type="ECO:0000256" key="2">
    <source>
        <dbReference type="ARBA" id="ARBA00004673"/>
    </source>
</evidence>
<keyword evidence="8 13" id="KW-0809">Transit peptide</keyword>
<reference evidence="15" key="2">
    <citation type="submission" date="2022-10" db="EMBL/GenBank/DDBJ databases">
        <authorList>
            <consortium name="ENA_rothamsted_submissions"/>
            <consortium name="culmorum"/>
            <person name="King R."/>
        </authorList>
    </citation>
    <scope>NUCLEOTIDE SEQUENCE</scope>
</reference>
<keyword evidence="5 13" id="KW-0349">Heme</keyword>
<evidence type="ECO:0000256" key="7">
    <source>
        <dbReference type="ARBA" id="ARBA00022792"/>
    </source>
</evidence>
<feature type="transmembrane region" description="Helical" evidence="14">
    <location>
        <begin position="6"/>
        <end position="27"/>
    </location>
</feature>
<evidence type="ECO:0000256" key="6">
    <source>
        <dbReference type="ARBA" id="ARBA00022723"/>
    </source>
</evidence>
<evidence type="ECO:0000256" key="9">
    <source>
        <dbReference type="ARBA" id="ARBA00023004"/>
    </source>
</evidence>
<comment type="subunit">
    <text evidence="13">Component of the cytochrome c oxidase (complex IV, CIV), a multisubunit enzyme composed of a catalytic core of 3 subunits and several supernumerary subunits. The complex exists as a monomer or a dimer and forms supercomplexes (SCs) in the inner mitochondrial membrane with ubiquinol-cytochrome c oxidoreductase (cytochrome b-c1 complex, complex III, CIII).</text>
</comment>
<name>A0A9P0JEY9_APHGO</name>
<dbReference type="Pfam" id="PF02284">
    <property type="entry name" value="COX5A"/>
    <property type="match status" value="1"/>
</dbReference>
<dbReference type="PANTHER" id="PTHR14200">
    <property type="entry name" value="CYTOCHROME C OXIDASE POLYPEPTIDE"/>
    <property type="match status" value="1"/>
</dbReference>
<proteinExistence type="inferred from homology"/>
<keyword evidence="9 13" id="KW-0408">Iron</keyword>
<reference evidence="15" key="1">
    <citation type="submission" date="2022-02" db="EMBL/GenBank/DDBJ databases">
        <authorList>
            <person name="King R."/>
        </authorList>
    </citation>
    <scope>NUCLEOTIDE SEQUENCE</scope>
</reference>
<dbReference type="AlphaFoldDB" id="A0A9P0JEY9"/>
<evidence type="ECO:0000256" key="14">
    <source>
        <dbReference type="SAM" id="Phobius"/>
    </source>
</evidence>
<keyword evidence="16" id="KW-1185">Reference proteome</keyword>